<evidence type="ECO:0000256" key="6">
    <source>
        <dbReference type="ARBA" id="ARBA00022692"/>
    </source>
</evidence>
<dbReference type="Proteomes" id="UP000008068">
    <property type="component" value="Unassembled WGS sequence"/>
</dbReference>
<dbReference type="HOGENOM" id="CLU_012949_1_1_1"/>
<dbReference type="InParanoid" id="G0MTR5"/>
<protein>
    <recommendedName>
        <fullName evidence="3">glucuronosyltransferase</fullName>
        <ecNumber evidence="3">2.4.1.17</ecNumber>
    </recommendedName>
</protein>
<name>G0MTR5_CAEBE</name>
<dbReference type="GO" id="GO:0015020">
    <property type="term" value="F:glucuronosyltransferase activity"/>
    <property type="evidence" value="ECO:0007669"/>
    <property type="project" value="UniProtKB-EC"/>
</dbReference>
<evidence type="ECO:0000256" key="3">
    <source>
        <dbReference type="ARBA" id="ARBA00012544"/>
    </source>
</evidence>
<dbReference type="EC" id="2.4.1.17" evidence="3"/>
<organism evidence="12">
    <name type="scientific">Caenorhabditis brenneri</name>
    <name type="common">Nematode worm</name>
    <dbReference type="NCBI Taxonomy" id="135651"/>
    <lineage>
        <taxon>Eukaryota</taxon>
        <taxon>Metazoa</taxon>
        <taxon>Ecdysozoa</taxon>
        <taxon>Nematoda</taxon>
        <taxon>Chromadorea</taxon>
        <taxon>Rhabditida</taxon>
        <taxon>Rhabditina</taxon>
        <taxon>Rhabditomorpha</taxon>
        <taxon>Rhabditoidea</taxon>
        <taxon>Rhabditidae</taxon>
        <taxon>Peloderinae</taxon>
        <taxon>Caenorhabditis</taxon>
    </lineage>
</organism>
<dbReference type="Pfam" id="PF00201">
    <property type="entry name" value="UDPGT"/>
    <property type="match status" value="1"/>
</dbReference>
<evidence type="ECO:0000256" key="8">
    <source>
        <dbReference type="ARBA" id="ARBA00022989"/>
    </source>
</evidence>
<evidence type="ECO:0000256" key="9">
    <source>
        <dbReference type="ARBA" id="ARBA00023136"/>
    </source>
</evidence>
<evidence type="ECO:0000256" key="7">
    <source>
        <dbReference type="ARBA" id="ARBA00022729"/>
    </source>
</evidence>
<evidence type="ECO:0000256" key="2">
    <source>
        <dbReference type="ARBA" id="ARBA00009995"/>
    </source>
</evidence>
<reference evidence="12" key="1">
    <citation type="submission" date="2011-07" db="EMBL/GenBank/DDBJ databases">
        <authorList>
            <consortium name="Caenorhabditis brenneri Sequencing and Analysis Consortium"/>
            <person name="Wilson R.K."/>
        </authorList>
    </citation>
    <scope>NUCLEOTIDE SEQUENCE [LARGE SCALE GENOMIC DNA]</scope>
    <source>
        <strain evidence="12">PB2801</strain>
    </source>
</reference>
<dbReference type="eggNOG" id="KOG1192">
    <property type="taxonomic scope" value="Eukaryota"/>
</dbReference>
<comment type="similarity">
    <text evidence="2">Belongs to the UDP-glycosyltransferase family.</text>
</comment>
<evidence type="ECO:0000313" key="12">
    <source>
        <dbReference type="Proteomes" id="UP000008068"/>
    </source>
</evidence>
<dbReference type="PANTHER" id="PTHR48043:SF71">
    <property type="entry name" value="GLUCURONOSYLTRANSFERASE"/>
    <property type="match status" value="1"/>
</dbReference>
<gene>
    <name evidence="11" type="primary">Cbn-ugt-13</name>
    <name evidence="11" type="ORF">CAEBREN_10696</name>
</gene>
<dbReference type="GO" id="GO:0016020">
    <property type="term" value="C:membrane"/>
    <property type="evidence" value="ECO:0007669"/>
    <property type="project" value="UniProtKB-SubCell"/>
</dbReference>
<accession>G0MTR5</accession>
<dbReference type="EMBL" id="GL379811">
    <property type="protein sequence ID" value="EGT43513.1"/>
    <property type="molecule type" value="Genomic_DNA"/>
</dbReference>
<dbReference type="OMA" id="TSQYQND"/>
<dbReference type="FunFam" id="3.40.50.2000:FF:000228">
    <property type="entry name" value="UDP-GlucuronosylTransferase"/>
    <property type="match status" value="1"/>
</dbReference>
<dbReference type="FunFam" id="3.40.50.2000:FF:000038">
    <property type="entry name" value="UDP-GlucuronosylTransferase"/>
    <property type="match status" value="1"/>
</dbReference>
<dbReference type="Gene3D" id="3.40.50.2000">
    <property type="entry name" value="Glycogen Phosphorylase B"/>
    <property type="match status" value="2"/>
</dbReference>
<dbReference type="CDD" id="cd03784">
    <property type="entry name" value="GT1_Gtf-like"/>
    <property type="match status" value="1"/>
</dbReference>
<dbReference type="STRING" id="135651.G0MTR5"/>
<comment type="subcellular location">
    <subcellularLocation>
        <location evidence="1">Membrane</location>
        <topology evidence="1">Single-pass membrane protein</topology>
    </subcellularLocation>
</comment>
<sequence length="404" mass="46056">MANIIADHGHNVTLFCPHHIVHDTTGLIKNKNIKVIDYYPDHYDEVVKTEAETFPMLWDDPLANHPILQAFMFPKMISTAIEKTATQLFRDQKILDKLKDMKFDVVLAETFELTGVYLAYFLELPCIPIMPAVRLMNTKDVFGQPSLLGYVQQYGSKMAPEAGFFDRLNDVFRNFLANTIVDSTSQYQNDVFEKAVGHSLPNWKDLVKESPIYIANSNPYLDFAVPTTATIVQVGGITMDLKKLKRPSPLPDDYEKILRERESTVLISFGSVIRSFQMPENFKEGIIKMFNSLPEVTFIWKYEKDDVEFRTRLPKNVHLKKWIPQPSLLADERVKVFVTHGGLGSTTEVAYSGKPALMVPIFADQPHNADMLARHGGAISYDKFELEDGEKLTKAVRELVYNEK</sequence>
<evidence type="ECO:0000256" key="1">
    <source>
        <dbReference type="ARBA" id="ARBA00004167"/>
    </source>
</evidence>
<dbReference type="SUPFAM" id="SSF53756">
    <property type="entry name" value="UDP-Glycosyltransferase/glycogen phosphorylase"/>
    <property type="match status" value="1"/>
</dbReference>
<proteinExistence type="inferred from homology"/>
<comment type="catalytic activity">
    <reaction evidence="10">
        <text>glucuronate acceptor + UDP-alpha-D-glucuronate = acceptor beta-D-glucuronoside + UDP + H(+)</text>
        <dbReference type="Rhea" id="RHEA:21032"/>
        <dbReference type="ChEBI" id="CHEBI:15378"/>
        <dbReference type="ChEBI" id="CHEBI:58052"/>
        <dbReference type="ChEBI" id="CHEBI:58223"/>
        <dbReference type="ChEBI" id="CHEBI:132367"/>
        <dbReference type="ChEBI" id="CHEBI:132368"/>
        <dbReference type="EC" id="2.4.1.17"/>
    </reaction>
</comment>
<keyword evidence="7" id="KW-0732">Signal</keyword>
<dbReference type="InterPro" id="IPR002213">
    <property type="entry name" value="UDP_glucos_trans"/>
</dbReference>
<dbReference type="OrthoDB" id="5835829at2759"/>
<dbReference type="AlphaFoldDB" id="G0MTR5"/>
<keyword evidence="5" id="KW-0808">Transferase</keyword>
<keyword evidence="6" id="KW-0812">Transmembrane</keyword>
<evidence type="ECO:0000313" key="11">
    <source>
        <dbReference type="EMBL" id="EGT43513.1"/>
    </source>
</evidence>
<keyword evidence="4" id="KW-0328">Glycosyltransferase</keyword>
<keyword evidence="8" id="KW-1133">Transmembrane helix</keyword>
<keyword evidence="9" id="KW-0472">Membrane</keyword>
<evidence type="ECO:0000256" key="5">
    <source>
        <dbReference type="ARBA" id="ARBA00022679"/>
    </source>
</evidence>
<keyword evidence="12" id="KW-1185">Reference proteome</keyword>
<evidence type="ECO:0000256" key="10">
    <source>
        <dbReference type="ARBA" id="ARBA00047475"/>
    </source>
</evidence>
<evidence type="ECO:0000256" key="4">
    <source>
        <dbReference type="ARBA" id="ARBA00022676"/>
    </source>
</evidence>
<dbReference type="PANTHER" id="PTHR48043">
    <property type="entry name" value="EG:EG0003.4 PROTEIN-RELATED"/>
    <property type="match status" value="1"/>
</dbReference>
<dbReference type="InterPro" id="IPR050271">
    <property type="entry name" value="UDP-glycosyltransferase"/>
</dbReference>